<keyword evidence="3" id="KW-0548">Nucleotidyltransferase</keyword>
<dbReference type="GO" id="GO:0004519">
    <property type="term" value="F:endonuclease activity"/>
    <property type="evidence" value="ECO:0007669"/>
    <property type="project" value="UniProtKB-KW"/>
</dbReference>
<dbReference type="Proteomes" id="UP000742024">
    <property type="component" value="Unassembled WGS sequence"/>
</dbReference>
<keyword evidence="8" id="KW-0496">Mitochondrion</keyword>
<dbReference type="InterPro" id="IPR052055">
    <property type="entry name" value="Hepadnavirus_pol/RT"/>
</dbReference>
<evidence type="ECO:0000256" key="6">
    <source>
        <dbReference type="ARBA" id="ARBA00022801"/>
    </source>
</evidence>
<evidence type="ECO:0000256" key="2">
    <source>
        <dbReference type="ARBA" id="ARBA00022679"/>
    </source>
</evidence>
<evidence type="ECO:0000313" key="14">
    <source>
        <dbReference type="Proteomes" id="UP000784919"/>
    </source>
</evidence>
<evidence type="ECO:0000256" key="7">
    <source>
        <dbReference type="ARBA" id="ARBA00022918"/>
    </source>
</evidence>
<evidence type="ECO:0000259" key="10">
    <source>
        <dbReference type="Pfam" id="PF17917"/>
    </source>
</evidence>
<feature type="domain" description="Reverse transcriptase RNase H-like" evidence="10">
    <location>
        <begin position="298"/>
        <end position="389"/>
    </location>
</feature>
<evidence type="ECO:0000313" key="12">
    <source>
        <dbReference type="EMBL" id="KAG5966544.1"/>
    </source>
</evidence>
<proteinExistence type="predicted"/>
<keyword evidence="6" id="KW-0378">Hydrolase</keyword>
<dbReference type="GO" id="GO:0016787">
    <property type="term" value="F:hydrolase activity"/>
    <property type="evidence" value="ECO:0007669"/>
    <property type="project" value="UniProtKB-KW"/>
</dbReference>
<dbReference type="InterPro" id="IPR021793">
    <property type="entry name" value="Oprl"/>
</dbReference>
<dbReference type="EMBL" id="SRPR01000019">
    <property type="protein sequence ID" value="KAG5966544.1"/>
    <property type="molecule type" value="Genomic_DNA"/>
</dbReference>
<sequence length="448" mass="50978">MLSQDLRSSGAIGGPSSQSFIDDRSALIAKLQESEANAQRMDEINRLQAKLDAMEAEAKRAQDKAKRAQDEAKRAQDKAKRAQDEAKRAQDEAKRTEDETKAIVRELSMELWGVKGEDIDDVRTGKLEPWNLILLYPVFEPRPYDGVFTLEIDASNNLFLKKKLPTATDYTDDPMVFFEAFKNYMRIYARFFNEQHPDVVVAQAHFADFIKEKAKYHLWSSCLDYAMRRLRIIKSYKWHDAEIWLCHPPNWVATFFDHMTLKPVPSAKKRKRDNSTGNSIARAPNHKTVVRDADRPVFHLFTDASNTGIGGFFYCGNTAQSDWRTALPLAQEQMFARAIHPNERIHHINVTETIAIAAAIKKWAYSWRHATLIIHTDNTTTEAGFRHGQARGRPANRSIQSALARCAARDIKIHCSRATSADNGLADALSRLDWPTVAQLCPNWQVPL</sequence>
<dbReference type="PANTHER" id="PTHR33050">
    <property type="entry name" value="REVERSE TRANSCRIPTASE DOMAIN-CONTAINING PROTEIN"/>
    <property type="match status" value="1"/>
</dbReference>
<dbReference type="Pfam" id="PF17917">
    <property type="entry name" value="RT_RNaseH"/>
    <property type="match status" value="1"/>
</dbReference>
<dbReference type="SUPFAM" id="SSF56672">
    <property type="entry name" value="DNA/RNA polymerases"/>
    <property type="match status" value="1"/>
</dbReference>
<feature type="region of interest" description="Disordered" evidence="9">
    <location>
        <begin position="54"/>
        <end position="97"/>
    </location>
</feature>
<dbReference type="OrthoDB" id="4954464at2759"/>
<evidence type="ECO:0000313" key="13">
    <source>
        <dbReference type="Proteomes" id="UP000742024"/>
    </source>
</evidence>
<evidence type="ECO:0000256" key="9">
    <source>
        <dbReference type="SAM" id="MobiDB-lite"/>
    </source>
</evidence>
<gene>
    <name evidence="11" type="ORF">E4U56_002770</name>
    <name evidence="12" type="ORF">E4U57_002192</name>
</gene>
<accession>A0A9P7SMN4</accession>
<dbReference type="GO" id="GO:0003964">
    <property type="term" value="F:RNA-directed DNA polymerase activity"/>
    <property type="evidence" value="ECO:0007669"/>
    <property type="project" value="UniProtKB-KW"/>
</dbReference>
<dbReference type="InterPro" id="IPR041373">
    <property type="entry name" value="RT_RNaseH"/>
</dbReference>
<name>A0A9P7SMN4_9HYPO</name>
<comment type="caution">
    <text evidence="11">The sequence shown here is derived from an EMBL/GenBank/DDBJ whole genome shotgun (WGS) entry which is preliminary data.</text>
</comment>
<keyword evidence="7" id="KW-0695">RNA-directed DNA polymerase</keyword>
<evidence type="ECO:0000256" key="5">
    <source>
        <dbReference type="ARBA" id="ARBA00022759"/>
    </source>
</evidence>
<evidence type="ECO:0000313" key="11">
    <source>
        <dbReference type="EMBL" id="KAG5963351.1"/>
    </source>
</evidence>
<evidence type="ECO:0000256" key="1">
    <source>
        <dbReference type="ARBA" id="ARBA00004173"/>
    </source>
</evidence>
<dbReference type="InterPro" id="IPR043502">
    <property type="entry name" value="DNA/RNA_pol_sf"/>
</dbReference>
<dbReference type="AlphaFoldDB" id="A0A9P7SMN4"/>
<keyword evidence="4" id="KW-0540">Nuclease</keyword>
<dbReference type="Proteomes" id="UP000784919">
    <property type="component" value="Unassembled WGS sequence"/>
</dbReference>
<dbReference type="PANTHER" id="PTHR33050:SF8">
    <property type="entry name" value="REVERSE TRANSCRIPTASE DOMAIN-CONTAINING PROTEIN"/>
    <property type="match status" value="1"/>
</dbReference>
<protein>
    <recommendedName>
        <fullName evidence="10">Reverse transcriptase RNase H-like domain-containing protein</fullName>
    </recommendedName>
</protein>
<organism evidence="11 14">
    <name type="scientific">Claviceps arundinis</name>
    <dbReference type="NCBI Taxonomy" id="1623583"/>
    <lineage>
        <taxon>Eukaryota</taxon>
        <taxon>Fungi</taxon>
        <taxon>Dikarya</taxon>
        <taxon>Ascomycota</taxon>
        <taxon>Pezizomycotina</taxon>
        <taxon>Sordariomycetes</taxon>
        <taxon>Hypocreomycetidae</taxon>
        <taxon>Hypocreales</taxon>
        <taxon>Clavicipitaceae</taxon>
        <taxon>Claviceps</taxon>
    </lineage>
</organism>
<keyword evidence="2" id="KW-0808">Transferase</keyword>
<dbReference type="GO" id="GO:0005739">
    <property type="term" value="C:mitochondrion"/>
    <property type="evidence" value="ECO:0007669"/>
    <property type="project" value="UniProtKB-SubCell"/>
</dbReference>
<evidence type="ECO:0000256" key="4">
    <source>
        <dbReference type="ARBA" id="ARBA00022722"/>
    </source>
</evidence>
<keyword evidence="5" id="KW-0255">Endonuclease</keyword>
<reference evidence="11 13" key="1">
    <citation type="journal article" date="2020" name="bioRxiv">
        <title>Whole genome comparisons of ergot fungi reveals the divergence and evolution of species within the genus Claviceps are the result of varying mechanisms driving genome evolution and host range expansion.</title>
        <authorList>
            <person name="Wyka S.A."/>
            <person name="Mondo S.J."/>
            <person name="Liu M."/>
            <person name="Dettman J."/>
            <person name="Nalam V."/>
            <person name="Broders K.D."/>
        </authorList>
    </citation>
    <scope>NUCLEOTIDE SEQUENCE</scope>
    <source>
        <strain evidence="11">CCC 1102</strain>
        <strain evidence="12 13">LM583</strain>
    </source>
</reference>
<keyword evidence="13" id="KW-1185">Reference proteome</keyword>
<comment type="subcellular location">
    <subcellularLocation>
        <location evidence="1">Mitochondrion</location>
    </subcellularLocation>
</comment>
<evidence type="ECO:0000256" key="3">
    <source>
        <dbReference type="ARBA" id="ARBA00022695"/>
    </source>
</evidence>
<dbReference type="Pfam" id="PF11839">
    <property type="entry name" value="Alanine_zipper"/>
    <property type="match status" value="1"/>
</dbReference>
<evidence type="ECO:0000256" key="8">
    <source>
        <dbReference type="ARBA" id="ARBA00023128"/>
    </source>
</evidence>
<dbReference type="EMBL" id="SRPS01000195">
    <property type="protein sequence ID" value="KAG5963351.1"/>
    <property type="molecule type" value="Genomic_DNA"/>
</dbReference>